<organism evidence="9 10">
    <name type="scientific">Yersinia phage phiR8-01</name>
    <dbReference type="NCBI Taxonomy" id="1206556"/>
    <lineage>
        <taxon>Viruses</taxon>
        <taxon>Duplodnaviria</taxon>
        <taxon>Heunggongvirae</taxon>
        <taxon>Uroviricota</taxon>
        <taxon>Caudoviricetes</taxon>
        <taxon>Autographivirales</taxon>
        <taxon>Autonotataviridae</taxon>
        <taxon>Melnykvirinae</taxon>
        <taxon>Pienvirus</taxon>
        <taxon>Pienvirus R801</taxon>
    </lineage>
</organism>
<dbReference type="PANTHER" id="PTHR47810:SF1">
    <property type="entry name" value="DNA LIGASE B"/>
    <property type="match status" value="1"/>
</dbReference>
<evidence type="ECO:0000256" key="3">
    <source>
        <dbReference type="ARBA" id="ARBA00013308"/>
    </source>
</evidence>
<dbReference type="GeneID" id="54990851"/>
<comment type="cofactor">
    <cofactor evidence="1">
        <name>a divalent metal cation</name>
        <dbReference type="ChEBI" id="CHEBI:60240"/>
    </cofactor>
</comment>
<evidence type="ECO:0000313" key="9">
    <source>
        <dbReference type="EMBL" id="CCI88402.2"/>
    </source>
</evidence>
<evidence type="ECO:0000256" key="5">
    <source>
        <dbReference type="ARBA" id="ARBA00022705"/>
    </source>
</evidence>
<name>I7LEA7_9CAUD</name>
<reference evidence="9" key="1">
    <citation type="submission" date="2012-06" db="EMBL/GenBank/DDBJ databases">
        <title>Genomic characterization of five bacteriophages specific for Yersinia species.</title>
        <authorList>
            <person name="Skurnik M."/>
            <person name="Nawaz A."/>
            <person name="Happonen L."/>
            <person name="Butcher S."/>
            <person name="Mattinen L."/>
        </authorList>
    </citation>
    <scope>NUCLEOTIDE SEQUENCE [LARGE SCALE GENOMIC DNA]</scope>
</reference>
<dbReference type="PROSITE" id="PS50160">
    <property type="entry name" value="DNA_LIGASE_A3"/>
    <property type="match status" value="1"/>
</dbReference>
<dbReference type="InterPro" id="IPR012310">
    <property type="entry name" value="DNA_ligase_ATP-dep_cent"/>
</dbReference>
<comment type="similarity">
    <text evidence="2">Belongs to the ATP-dependent DNA ligase family.</text>
</comment>
<dbReference type="Pfam" id="PF14743">
    <property type="entry name" value="DNA_ligase_OB_2"/>
    <property type="match status" value="1"/>
</dbReference>
<evidence type="ECO:0000256" key="6">
    <source>
        <dbReference type="ARBA" id="ARBA00022763"/>
    </source>
</evidence>
<gene>
    <name evidence="9" type="primary">g021</name>
    <name evidence="9" type="ORF">BN110_031</name>
</gene>
<dbReference type="InterPro" id="IPR029319">
    <property type="entry name" value="DNA_ligase_OB"/>
</dbReference>
<keyword evidence="10" id="KW-1185">Reference proteome</keyword>
<proteinExistence type="inferred from homology"/>
<keyword evidence="4 9" id="KW-0436">Ligase</keyword>
<dbReference type="PROSITE" id="PS00333">
    <property type="entry name" value="DNA_LIGASE_A2"/>
    <property type="match status" value="1"/>
</dbReference>
<evidence type="ECO:0000313" key="10">
    <source>
        <dbReference type="Proteomes" id="UP000002907"/>
    </source>
</evidence>
<keyword evidence="5" id="KW-0235">DNA replication</keyword>
<dbReference type="Pfam" id="PF01068">
    <property type="entry name" value="DNA_ligase_A_M"/>
    <property type="match status" value="1"/>
</dbReference>
<dbReference type="SUPFAM" id="SSF56091">
    <property type="entry name" value="DNA ligase/mRNA capping enzyme, catalytic domain"/>
    <property type="match status" value="1"/>
</dbReference>
<evidence type="ECO:0000259" key="8">
    <source>
        <dbReference type="PROSITE" id="PS50160"/>
    </source>
</evidence>
<dbReference type="GO" id="GO:0005524">
    <property type="term" value="F:ATP binding"/>
    <property type="evidence" value="ECO:0007669"/>
    <property type="project" value="InterPro"/>
</dbReference>
<dbReference type="KEGG" id="vg:54990851"/>
<evidence type="ECO:0000256" key="7">
    <source>
        <dbReference type="ARBA" id="ARBA00023204"/>
    </source>
</evidence>
<evidence type="ECO:0000256" key="4">
    <source>
        <dbReference type="ARBA" id="ARBA00022598"/>
    </source>
</evidence>
<dbReference type="InterPro" id="IPR016059">
    <property type="entry name" value="DNA_ligase_ATP-dep_CS"/>
</dbReference>
<dbReference type="Gene3D" id="2.40.50.140">
    <property type="entry name" value="Nucleic acid-binding proteins"/>
    <property type="match status" value="1"/>
</dbReference>
<sequence length="305" mass="35419">MSKLAVMKGVKFTEKRLLDWLREDGEVILQTKRDEIRCVVRVSASTGEMTYTSAQGKPLFNLNCFDEEWNQVAMHLDLYEFDTGICVNESFELTKRTVRASKKKYDLSGDTHHIIDDRKKTGFYFEGTLTGLFYLYDLPSWVAPYENRRRTMADLAHRFPSLRIPETWRCSTVVQTYETYDQLVNQGYEGLMVKRQNFEYIYGRTVAWMKMKPEDERDGEITGYVEGKGEFEGLIGSIEIRFVDGSTTSVSGMSYALRVAISADREGYIGRIVEVRFMQRDSQGGYRHPKFYRFHPDKTTLEGSE</sequence>
<evidence type="ECO:0000256" key="2">
    <source>
        <dbReference type="ARBA" id="ARBA00007572"/>
    </source>
</evidence>
<dbReference type="GO" id="GO:0006260">
    <property type="term" value="P:DNA replication"/>
    <property type="evidence" value="ECO:0007669"/>
    <property type="project" value="UniProtKB-KW"/>
</dbReference>
<dbReference type="GO" id="GO:0006310">
    <property type="term" value="P:DNA recombination"/>
    <property type="evidence" value="ECO:0007669"/>
    <property type="project" value="InterPro"/>
</dbReference>
<feature type="domain" description="ATP-dependent DNA ligase family profile" evidence="8">
    <location>
        <begin position="144"/>
        <end position="214"/>
    </location>
</feature>
<dbReference type="PANTHER" id="PTHR47810">
    <property type="entry name" value="DNA LIGASE"/>
    <property type="match status" value="1"/>
</dbReference>
<dbReference type="InterPro" id="IPR050326">
    <property type="entry name" value="NAD_dep_DNA_ligaseB"/>
</dbReference>
<dbReference type="GO" id="GO:0006281">
    <property type="term" value="P:DNA repair"/>
    <property type="evidence" value="ECO:0007669"/>
    <property type="project" value="UniProtKB-KW"/>
</dbReference>
<protein>
    <recommendedName>
        <fullName evidence="3">DNA ligase</fullName>
    </recommendedName>
</protein>
<keyword evidence="6" id="KW-0227">DNA damage</keyword>
<dbReference type="InterPro" id="IPR012340">
    <property type="entry name" value="NA-bd_OB-fold"/>
</dbReference>
<dbReference type="Proteomes" id="UP000002907">
    <property type="component" value="Segment"/>
</dbReference>
<dbReference type="GO" id="GO:0003910">
    <property type="term" value="F:DNA ligase (ATP) activity"/>
    <property type="evidence" value="ECO:0007669"/>
    <property type="project" value="InterPro"/>
</dbReference>
<evidence type="ECO:0000256" key="1">
    <source>
        <dbReference type="ARBA" id="ARBA00001968"/>
    </source>
</evidence>
<dbReference type="Gene3D" id="3.30.470.30">
    <property type="entry name" value="DNA ligase/mRNA capping enzyme"/>
    <property type="match status" value="1"/>
</dbReference>
<dbReference type="RefSeq" id="YP_009800355.1">
    <property type="nucleotide sequence ID" value="NC_047951.1"/>
</dbReference>
<dbReference type="SUPFAM" id="SSF50249">
    <property type="entry name" value="Nucleic acid-binding proteins"/>
    <property type="match status" value="1"/>
</dbReference>
<accession>I7LEA7</accession>
<keyword evidence="7" id="KW-0234">DNA repair</keyword>
<dbReference type="EMBL" id="HE956707">
    <property type="protein sequence ID" value="CCI88402.2"/>
    <property type="molecule type" value="Genomic_DNA"/>
</dbReference>